<evidence type="ECO:0000313" key="2">
    <source>
        <dbReference type="EMBL" id="CAL4777766.1"/>
    </source>
</evidence>
<dbReference type="SUPFAM" id="SSF54495">
    <property type="entry name" value="UBC-like"/>
    <property type="match status" value="2"/>
</dbReference>
<keyword evidence="3" id="KW-1185">Reference proteome</keyword>
<reference evidence="2 3" key="2">
    <citation type="submission" date="2024-05" db="EMBL/GenBank/DDBJ databases">
        <authorList>
            <person name="Chen Y."/>
            <person name="Shah S."/>
            <person name="Dougan E. K."/>
            <person name="Thang M."/>
            <person name="Chan C."/>
        </authorList>
    </citation>
    <scope>NUCLEOTIDE SEQUENCE [LARGE SCALE GENOMIC DNA]</scope>
</reference>
<organism evidence="1">
    <name type="scientific">Cladocopium goreaui</name>
    <dbReference type="NCBI Taxonomy" id="2562237"/>
    <lineage>
        <taxon>Eukaryota</taxon>
        <taxon>Sar</taxon>
        <taxon>Alveolata</taxon>
        <taxon>Dinophyceae</taxon>
        <taxon>Suessiales</taxon>
        <taxon>Symbiodiniaceae</taxon>
        <taxon>Cladocopium</taxon>
    </lineage>
</organism>
<sequence length="929" mass="104023">MGEALLRSHVQAQFNHQVTKSTKFILSAPQIECLNVPDRSGPEAFEALRSSGIAALQRLQLEDRAGPNFGHQQSELSSWVHRWHPMARSPQDNVMEMKLCTAGETRRLNFLIYEVDSYPASGGVMMGEDSDAAVVDAVNELLGERENLEIREVVSSALKVLKADVPELLNEDACRPDAEQEDELFFEDDGAQALMVDDSSFDRCNRPGWKKMKWQEVEDQRLVREKRRRGDREDLTNEEQKAAKEQIFNSNEAFNILSNELYTLQTEMTQGIQADAVDFNVYYWAVRLRGFRGEMAADLMELQKTQGYNYVELRVAFKEDLHPFYPPTIAVLRPRLYGRYDVQAALACHPRLQLKGWSPFQSSKDLLMAVQNFLNQIARVDLTSQRNAINAYPEGAFSPLEQRLAQLQRLCGVKPPQLQLDVAGNAYEDDPWAQSAELQVSSFGMLQGKRSQAEASQEPERAGGWAKGVGYGSDVITGRSWDPAAMHAAQQAQDLELQELVVAICEFLGREGQDLGELISKSCLLPFLEGELATSYTDMGERPQFFKEVLRLVEVMLPLLPPQSFSPLNLRLASCKDSAKTFLQSLSGKQLEQCTEDMGFAQQVVSVAGALDRCCGTLTSDSHPRGSASEYCKRLEFLQLDFGELEGDHCFADMVRQETSAPQARTLRLAKEFAGLSSMLPLSDSSAVLVRSGQRHQQLWRALITGPAETPYSGGCFARVPRNAKKCQDCLALRHHDSTLDFTPLAFHETPGFCRKGPSWKKDVKLDTNAGKTRGAINNEYGDKLWFCFEKPRTLLGCMAECEARPDCGSFDRPPNEDAQECCLFWEGNTGDDLPDRQCWVRQEDQSDLPPGSLLGTSVTVMPVPIFTMLKLDSSTRGVVAEANRWFCPTWTWCDFTIKDCFGNVLYEVSAEWTTDLDSDGVELPLGSV</sequence>
<comment type="caution">
    <text evidence="1">The sequence shown here is derived from an EMBL/GenBank/DDBJ whole genome shotgun (WGS) entry which is preliminary data.</text>
</comment>
<dbReference type="AlphaFoldDB" id="A0A9P1FUV9"/>
<evidence type="ECO:0000313" key="3">
    <source>
        <dbReference type="Proteomes" id="UP001152797"/>
    </source>
</evidence>
<dbReference type="OrthoDB" id="47801at2759"/>
<dbReference type="Proteomes" id="UP001152797">
    <property type="component" value="Unassembled WGS sequence"/>
</dbReference>
<name>A0A9P1FUV9_9DINO</name>
<gene>
    <name evidence="1" type="ORF">C1SCF055_LOCUS17440</name>
</gene>
<evidence type="ECO:0000313" key="1">
    <source>
        <dbReference type="EMBL" id="CAI3990454.1"/>
    </source>
</evidence>
<dbReference type="EMBL" id="CAMXCT010001480">
    <property type="protein sequence ID" value="CAI3990454.1"/>
    <property type="molecule type" value="Genomic_DNA"/>
</dbReference>
<protein>
    <submittedName>
        <fullName evidence="1">Uncharacterized protein</fullName>
    </submittedName>
</protein>
<dbReference type="Gene3D" id="3.10.110.10">
    <property type="entry name" value="Ubiquitin Conjugating Enzyme"/>
    <property type="match status" value="2"/>
</dbReference>
<dbReference type="CDD" id="cd23802">
    <property type="entry name" value="UBCc_UBE2Q"/>
    <property type="match status" value="1"/>
</dbReference>
<dbReference type="EMBL" id="CAMXCT020001480">
    <property type="protein sequence ID" value="CAL1143829.1"/>
    <property type="molecule type" value="Genomic_DNA"/>
</dbReference>
<accession>A0A9P1FUV9</accession>
<dbReference type="EMBL" id="CAMXCT030001480">
    <property type="protein sequence ID" value="CAL4777766.1"/>
    <property type="molecule type" value="Genomic_DNA"/>
</dbReference>
<dbReference type="InterPro" id="IPR016135">
    <property type="entry name" value="UBQ-conjugating_enzyme/RWD"/>
</dbReference>
<proteinExistence type="predicted"/>
<reference evidence="1" key="1">
    <citation type="submission" date="2022-10" db="EMBL/GenBank/DDBJ databases">
        <authorList>
            <person name="Chen Y."/>
            <person name="Dougan E. K."/>
            <person name="Chan C."/>
            <person name="Rhodes N."/>
            <person name="Thang M."/>
        </authorList>
    </citation>
    <scope>NUCLEOTIDE SEQUENCE</scope>
</reference>